<evidence type="ECO:0000313" key="1">
    <source>
        <dbReference type="Proteomes" id="UP000095280"/>
    </source>
</evidence>
<protein>
    <submittedName>
        <fullName evidence="2">PDEase domain-containing protein</fullName>
    </submittedName>
</protein>
<reference evidence="2" key="1">
    <citation type="submission" date="2016-11" db="UniProtKB">
        <authorList>
            <consortium name="WormBaseParasite"/>
        </authorList>
    </citation>
    <scope>IDENTIFICATION</scope>
</reference>
<evidence type="ECO:0000313" key="2">
    <source>
        <dbReference type="WBParaSite" id="snap_masked-unitig_36857-processed-gene-0.0-mRNA-1"/>
    </source>
</evidence>
<name>A0A1I8JQL3_9PLAT</name>
<dbReference type="WBParaSite" id="snap_masked-unitig_36857-processed-gene-0.0-mRNA-1">
    <property type="protein sequence ID" value="snap_masked-unitig_36857-processed-gene-0.0-mRNA-1"/>
    <property type="gene ID" value="snap_masked-unitig_36857-processed-gene-0.0"/>
</dbReference>
<keyword evidence="1" id="KW-1185">Reference proteome</keyword>
<dbReference type="Proteomes" id="UP000095280">
    <property type="component" value="Unplaced"/>
</dbReference>
<dbReference type="AlphaFoldDB" id="A0A1I8JQL3"/>
<organism evidence="1 2">
    <name type="scientific">Macrostomum lignano</name>
    <dbReference type="NCBI Taxonomy" id="282301"/>
    <lineage>
        <taxon>Eukaryota</taxon>
        <taxon>Metazoa</taxon>
        <taxon>Spiralia</taxon>
        <taxon>Lophotrochozoa</taxon>
        <taxon>Platyhelminthes</taxon>
        <taxon>Rhabditophora</taxon>
        <taxon>Macrostomorpha</taxon>
        <taxon>Macrostomida</taxon>
        <taxon>Macrostomidae</taxon>
        <taxon>Macrostomum</taxon>
    </lineage>
</organism>
<sequence>LMYSDPIRWSNLFQAYVMLTMLVDGHAQADLVAKDHELLAGMHELHESWLASADSRPPIGADRVSNC</sequence>
<accession>A0A1I8JQL3</accession>
<proteinExistence type="predicted"/>